<dbReference type="GeneID" id="8102991"/>
<evidence type="ECO:0000259" key="2">
    <source>
        <dbReference type="PROSITE" id="PS51253"/>
    </source>
</evidence>
<organism evidence="3 4">
    <name type="scientific">Talaromyces stipitatus (strain ATCC 10500 / CBS 375.48 / QM 6759 / NRRL 1006)</name>
    <name type="common">Penicillium stipitatum</name>
    <dbReference type="NCBI Taxonomy" id="441959"/>
    <lineage>
        <taxon>Eukaryota</taxon>
        <taxon>Fungi</taxon>
        <taxon>Dikarya</taxon>
        <taxon>Ascomycota</taxon>
        <taxon>Pezizomycotina</taxon>
        <taxon>Eurotiomycetes</taxon>
        <taxon>Eurotiomycetidae</taxon>
        <taxon>Eurotiales</taxon>
        <taxon>Trichocomaceae</taxon>
        <taxon>Talaromyces</taxon>
        <taxon>Talaromyces sect. Talaromyces</taxon>
    </lineage>
</organism>
<keyword evidence="1" id="KW-0238">DNA-binding</keyword>
<feature type="domain" description="HTH CENPB-type" evidence="2">
    <location>
        <begin position="50"/>
        <end position="115"/>
    </location>
</feature>
<dbReference type="PhylomeDB" id="B8MJS2"/>
<evidence type="ECO:0000313" key="4">
    <source>
        <dbReference type="Proteomes" id="UP000001745"/>
    </source>
</evidence>
<sequence length="262" mass="30190">MVNEADILKAISDLESQKTPQYAKTARKYNLEPSTLRRRYKGQTVSNQEATSIHCKLLTDAQEEVLLRHISKLSSRGLPPTPQILRNLVVELLQHDVGECWIRRFCHHYHNRIDKKIKKYRISPSNTYNFDEKGFNIGLCHTEKRIVLKSQLHSKKLLGAIQDRSTEFITFIAYICANGIAIPPALIYQGELGDLQDTWLKDFDSLREKAYCWLLRAIEMPGTGMQQGEVTYGLHVTSSSKDYIDRVRASLRQTDTTEHRTQ</sequence>
<dbReference type="HOGENOM" id="CLU_013929_17_0_1"/>
<dbReference type="AlphaFoldDB" id="B8MJS2"/>
<gene>
    <name evidence="3" type="ORF">TSTA_042140</name>
</gene>
<protein>
    <recommendedName>
        <fullName evidence="2">HTH CENPB-type domain-containing protein</fullName>
    </recommendedName>
</protein>
<dbReference type="STRING" id="441959.B8MJS2"/>
<keyword evidence="4" id="KW-1185">Reference proteome</keyword>
<name>B8MJS2_TALSN</name>
<proteinExistence type="predicted"/>
<evidence type="ECO:0000256" key="1">
    <source>
        <dbReference type="ARBA" id="ARBA00023125"/>
    </source>
</evidence>
<dbReference type="GO" id="GO:0003677">
    <property type="term" value="F:DNA binding"/>
    <property type="evidence" value="ECO:0007669"/>
    <property type="project" value="UniProtKB-KW"/>
</dbReference>
<dbReference type="eggNOG" id="KOG3105">
    <property type="taxonomic scope" value="Eukaryota"/>
</dbReference>
<dbReference type="OMA" id="AYICANG"/>
<reference evidence="4" key="1">
    <citation type="journal article" date="2015" name="Genome Announc.">
        <title>Genome sequence of the AIDS-associated pathogen Penicillium marneffei (ATCC18224) and its near taxonomic relative Talaromyces stipitatus (ATCC10500).</title>
        <authorList>
            <person name="Nierman W.C."/>
            <person name="Fedorova-Abrams N.D."/>
            <person name="Andrianopoulos A."/>
        </authorList>
    </citation>
    <scope>NUCLEOTIDE SEQUENCE [LARGE SCALE GENOMIC DNA]</scope>
    <source>
        <strain evidence="4">ATCC 10500 / CBS 375.48 / QM 6759 / NRRL 1006</strain>
    </source>
</reference>
<dbReference type="OrthoDB" id="4225981at2759"/>
<accession>B8MJS2</accession>
<dbReference type="PROSITE" id="PS51253">
    <property type="entry name" value="HTH_CENPB"/>
    <property type="match status" value="1"/>
</dbReference>
<dbReference type="VEuPathDB" id="FungiDB:TSTA_042140"/>
<dbReference type="Proteomes" id="UP000001745">
    <property type="component" value="Unassembled WGS sequence"/>
</dbReference>
<dbReference type="EMBL" id="EQ962657">
    <property type="protein sequence ID" value="EED14739.1"/>
    <property type="molecule type" value="Genomic_DNA"/>
</dbReference>
<dbReference type="InterPro" id="IPR006600">
    <property type="entry name" value="HTH_CenpB_DNA-bd_dom"/>
</dbReference>
<dbReference type="InParanoid" id="B8MJS2"/>
<evidence type="ECO:0000313" key="3">
    <source>
        <dbReference type="EMBL" id="EED14739.1"/>
    </source>
</evidence>
<dbReference type="RefSeq" id="XP_002484692.1">
    <property type="nucleotide sequence ID" value="XM_002484647.1"/>
</dbReference>